<evidence type="ECO:0000313" key="5">
    <source>
        <dbReference type="EMBL" id="CAL1699985.1"/>
    </source>
</evidence>
<dbReference type="InterPro" id="IPR011990">
    <property type="entry name" value="TPR-like_helical_dom_sf"/>
</dbReference>
<keyword evidence="2 3" id="KW-0802">TPR repeat</keyword>
<evidence type="ECO:0000256" key="2">
    <source>
        <dbReference type="ARBA" id="ARBA00022803"/>
    </source>
</evidence>
<keyword evidence="1" id="KW-0677">Repeat</keyword>
<evidence type="ECO:0008006" key="7">
    <source>
        <dbReference type="Google" id="ProtNLM"/>
    </source>
</evidence>
<feature type="region of interest" description="Disordered" evidence="4">
    <location>
        <begin position="271"/>
        <end position="296"/>
    </location>
</feature>
<feature type="compositionally biased region" description="Basic and acidic residues" evidence="4">
    <location>
        <begin position="641"/>
        <end position="653"/>
    </location>
</feature>
<dbReference type="InterPro" id="IPR044244">
    <property type="entry name" value="TTC27/Emw1"/>
</dbReference>
<feature type="region of interest" description="Disordered" evidence="4">
    <location>
        <begin position="744"/>
        <end position="766"/>
    </location>
</feature>
<keyword evidence="6" id="KW-1185">Reference proteome</keyword>
<protein>
    <recommendedName>
        <fullName evidence="7">Tetratricopeptide repeat domain 27</fullName>
    </recommendedName>
</protein>
<evidence type="ECO:0000256" key="1">
    <source>
        <dbReference type="ARBA" id="ARBA00022737"/>
    </source>
</evidence>
<feature type="repeat" description="TPR" evidence="3">
    <location>
        <begin position="590"/>
        <end position="623"/>
    </location>
</feature>
<dbReference type="EMBL" id="OZ037945">
    <property type="protein sequence ID" value="CAL1699985.1"/>
    <property type="molecule type" value="Genomic_DNA"/>
</dbReference>
<reference evidence="6" key="1">
    <citation type="submission" date="2024-04" db="EMBL/GenBank/DDBJ databases">
        <authorList>
            <person name="Shaw F."/>
            <person name="Minotto A."/>
        </authorList>
    </citation>
    <scope>NUCLEOTIDE SEQUENCE [LARGE SCALE GENOMIC DNA]</scope>
</reference>
<name>A0ABP1CWD3_9APHY</name>
<evidence type="ECO:0000256" key="4">
    <source>
        <dbReference type="SAM" id="MobiDB-lite"/>
    </source>
</evidence>
<dbReference type="PROSITE" id="PS50005">
    <property type="entry name" value="TPR"/>
    <property type="match status" value="2"/>
</dbReference>
<dbReference type="SMART" id="SM00028">
    <property type="entry name" value="TPR"/>
    <property type="match status" value="3"/>
</dbReference>
<feature type="repeat" description="TPR" evidence="3">
    <location>
        <begin position="556"/>
        <end position="589"/>
    </location>
</feature>
<feature type="compositionally biased region" description="Polar residues" evidence="4">
    <location>
        <begin position="748"/>
        <end position="764"/>
    </location>
</feature>
<feature type="compositionally biased region" description="Polar residues" evidence="4">
    <location>
        <begin position="287"/>
        <end position="296"/>
    </location>
</feature>
<gene>
    <name evidence="5" type="ORF">GFSPODELE1_LOCUS2943</name>
</gene>
<organism evidence="5 6">
    <name type="scientific">Somion occarium</name>
    <dbReference type="NCBI Taxonomy" id="3059160"/>
    <lineage>
        <taxon>Eukaryota</taxon>
        <taxon>Fungi</taxon>
        <taxon>Dikarya</taxon>
        <taxon>Basidiomycota</taxon>
        <taxon>Agaricomycotina</taxon>
        <taxon>Agaricomycetes</taxon>
        <taxon>Polyporales</taxon>
        <taxon>Cerrenaceae</taxon>
        <taxon>Somion</taxon>
    </lineage>
</organism>
<dbReference type="Proteomes" id="UP001497453">
    <property type="component" value="Chromosome 2"/>
</dbReference>
<dbReference type="Gene3D" id="1.25.40.10">
    <property type="entry name" value="Tetratricopeptide repeat domain"/>
    <property type="match status" value="1"/>
</dbReference>
<accession>A0ABP1CWD3</accession>
<evidence type="ECO:0000313" key="6">
    <source>
        <dbReference type="Proteomes" id="UP001497453"/>
    </source>
</evidence>
<evidence type="ECO:0000256" key="3">
    <source>
        <dbReference type="PROSITE-ProRule" id="PRU00339"/>
    </source>
</evidence>
<dbReference type="InterPro" id="IPR019734">
    <property type="entry name" value="TPR_rpt"/>
</dbReference>
<dbReference type="PANTHER" id="PTHR16193:SF0">
    <property type="entry name" value="TETRATRICOPEPTIDE REPEAT PROTEIN 27"/>
    <property type="match status" value="1"/>
</dbReference>
<dbReference type="SUPFAM" id="SSF48452">
    <property type="entry name" value="TPR-like"/>
    <property type="match status" value="1"/>
</dbReference>
<sequence length="897" mass="100948">MSIELIEQALLTGKWTDNIETSSPVVEIAKNVVEGAFRTALISSQARALFSIPNDAKIVDRKLNEWFNFSVSGNDVKEQELLQLTLAVACLHAFIQVNWTGPNLDVTPLDVLDIPSEISSHITDDLLRQKSIEELAYGGEPAYHLAAVPLFLRLAILLIDLPFVHCQSAPWWKLRITRIHEEILDEPFGVPSAILSDCEPLTSAIDPDQLGRLVLEEGLLEHDLGHDRAATEFFVRAARKTKLEYELTGALGKRTKFQQTDVTQLVLLAQSRQRDDDSGKEDKQSEENLQAASDTSKSLNFPETLVLNDDTLLEHTQFTSSTSIGTNARLRELDPSAQPALHPLDQCILLALCLNIKNTSPAHGLTAEQMSAYVSRVISHPRNWSIHTMALLLRSRLEANRTRTVERSTLQLQALVDQMPTADSSVSERLLYIHDLLLPSKWEMEKELAKRFLSLGVVKSALEIFERLEMWEEAVLCWQSMERKDKAIALVRDLLEGRKAEADAVISRSKATASTRRQTLDAAREAKLWCLLGDVEPEHALDHYNHAWTVSKETSGRAMRSLGGYYFARGNYAEAIPCLRRGVSINPLLGRSWFVLGCAYVREEEWDGAREAFSRCVAIDDEDGESWNNLASVYLRMGETKTDGKDQIPKESETGDSTADETSQGIPFANKMLAFHALKQGLKFSYDNWRMWSNYMIVAMDVGELAEACRALGRVVEERSIKDGAACVDDDVLDRLVDAVTRAPANPSDASESGNAQNAVTNPNEGHGLLRRVSDLFDRIILPRVSSPRIFRARARLLTWQGRWEDAINAYLEAYRNGAAGSIEKGETDVEKWKEGVREVEEIVDVLRNFGPRVEGFKWRLQARSIIRTFMGRTKDFEDEPEWPRLVDLLEEIRKED</sequence>
<feature type="compositionally biased region" description="Basic and acidic residues" evidence="4">
    <location>
        <begin position="272"/>
        <end position="286"/>
    </location>
</feature>
<feature type="region of interest" description="Disordered" evidence="4">
    <location>
        <begin position="641"/>
        <end position="663"/>
    </location>
</feature>
<proteinExistence type="predicted"/>
<dbReference type="PANTHER" id="PTHR16193">
    <property type="entry name" value="TETRATRICOPEPTIDE REPEAT PROTEIN 27"/>
    <property type="match status" value="1"/>
</dbReference>